<dbReference type="InterPro" id="IPR011035">
    <property type="entry name" value="Ribosomal_bL25/Gln-tRNA_synth"/>
</dbReference>
<feature type="compositionally biased region" description="Basic and acidic residues" evidence="6">
    <location>
        <begin position="209"/>
        <end position="229"/>
    </location>
</feature>
<dbReference type="InterPro" id="IPR020056">
    <property type="entry name" value="Rbsml_bL25/Gln-tRNA_synth_N"/>
</dbReference>
<dbReference type="PANTHER" id="PTHR33284">
    <property type="entry name" value="RIBOSOMAL PROTEIN L25/GLN-TRNA SYNTHETASE, ANTI-CODON-BINDING DOMAIN-CONTAINING PROTEIN"/>
    <property type="match status" value="1"/>
</dbReference>
<evidence type="ECO:0000313" key="10">
    <source>
        <dbReference type="Proteomes" id="UP000034231"/>
    </source>
</evidence>
<dbReference type="AlphaFoldDB" id="A0A0G0KL54"/>
<dbReference type="Gene3D" id="2.170.120.20">
    <property type="entry name" value="Ribosomal protein L25, beta domain"/>
    <property type="match status" value="1"/>
</dbReference>
<dbReference type="GO" id="GO:0022625">
    <property type="term" value="C:cytosolic large ribosomal subunit"/>
    <property type="evidence" value="ECO:0007669"/>
    <property type="project" value="TreeGrafter"/>
</dbReference>
<comment type="caution">
    <text evidence="9">The sequence shown here is derived from an EMBL/GenBank/DDBJ whole genome shotgun (WGS) entry which is preliminary data.</text>
</comment>
<evidence type="ECO:0000259" key="8">
    <source>
        <dbReference type="Pfam" id="PF14693"/>
    </source>
</evidence>
<keyword evidence="1 5" id="KW-0699">rRNA-binding</keyword>
<evidence type="ECO:0000256" key="5">
    <source>
        <dbReference type="HAMAP-Rule" id="MF_01334"/>
    </source>
</evidence>
<comment type="similarity">
    <text evidence="5">Belongs to the bacterial ribosomal protein bL25 family. CTC subfamily.</text>
</comment>
<reference evidence="9 10" key="1">
    <citation type="journal article" date="2015" name="Nature">
        <title>rRNA introns, odd ribosomes, and small enigmatic genomes across a large radiation of phyla.</title>
        <authorList>
            <person name="Brown C.T."/>
            <person name="Hug L.A."/>
            <person name="Thomas B.C."/>
            <person name="Sharon I."/>
            <person name="Castelle C.J."/>
            <person name="Singh A."/>
            <person name="Wilkins M.J."/>
            <person name="Williams K.H."/>
            <person name="Banfield J.F."/>
        </authorList>
    </citation>
    <scope>NUCLEOTIDE SEQUENCE [LARGE SCALE GENOMIC DNA]</scope>
</reference>
<evidence type="ECO:0000256" key="3">
    <source>
        <dbReference type="ARBA" id="ARBA00022980"/>
    </source>
</evidence>
<dbReference type="InterPro" id="IPR001021">
    <property type="entry name" value="Ribosomal_bL25_long"/>
</dbReference>
<proteinExistence type="inferred from homology"/>
<sequence length="229" mass="25444">MKKENPKISAALRTVTGRKVKNLRLAGLTPATIYGHKFEPISIELSTPELNKIFDQAGESLLVEIVIGENNYPIIFKNPQFHPVSSDLIHIDCYKVNLKEKISTMVPIELIGEAPAVKNGNTLMFIQNEIEVEALPSDLPEKIEVDVSLLAEVDNKITVAELNVDRNIIEIKTDPEQVVVIIEAQRVEEEPVVVEEEISPEDVPATAQKTEEEKAAKEAAEGEEEKTDK</sequence>
<dbReference type="PANTHER" id="PTHR33284:SF1">
    <property type="entry name" value="RIBOSOMAL PROTEIN L25_GLN-TRNA SYNTHETASE, ANTI-CODON-BINDING DOMAIN-CONTAINING PROTEIN"/>
    <property type="match status" value="1"/>
</dbReference>
<dbReference type="Pfam" id="PF14693">
    <property type="entry name" value="Ribosomal_TL5_C"/>
    <property type="match status" value="1"/>
</dbReference>
<gene>
    <name evidence="5" type="primary">rplY</name>
    <name evidence="5" type="synonym">ctc</name>
    <name evidence="9" type="ORF">US68_C0010G0048</name>
</gene>
<protein>
    <recommendedName>
        <fullName evidence="5">Large ribosomal subunit protein bL25</fullName>
    </recommendedName>
    <alternativeName>
        <fullName evidence="5">General stress protein CTC</fullName>
    </alternativeName>
</protein>
<dbReference type="InterPro" id="IPR029751">
    <property type="entry name" value="Ribosomal_L25_dom"/>
</dbReference>
<dbReference type="GO" id="GO:0008097">
    <property type="term" value="F:5S rRNA binding"/>
    <property type="evidence" value="ECO:0007669"/>
    <property type="project" value="InterPro"/>
</dbReference>
<evidence type="ECO:0000259" key="7">
    <source>
        <dbReference type="Pfam" id="PF01386"/>
    </source>
</evidence>
<dbReference type="SUPFAM" id="SSF50715">
    <property type="entry name" value="Ribosomal protein L25-like"/>
    <property type="match status" value="1"/>
</dbReference>
<dbReference type="InterPro" id="IPR020930">
    <property type="entry name" value="Ribosomal_uL5_bac-type"/>
</dbReference>
<comment type="subunit">
    <text evidence="5">Part of the 50S ribosomal subunit; part of the 5S rRNA/L5/L18/L25 subcomplex. Contacts the 5S rRNA. Binds to the 5S rRNA independently of L5 and L18.</text>
</comment>
<dbReference type="InterPro" id="IPR037121">
    <property type="entry name" value="Ribosomal_bL25_C"/>
</dbReference>
<evidence type="ECO:0000313" key="9">
    <source>
        <dbReference type="EMBL" id="KKQ49914.1"/>
    </source>
</evidence>
<feature type="domain" description="Large ribosomal subunit protein bL25 beta" evidence="8">
    <location>
        <begin position="101"/>
        <end position="185"/>
    </location>
</feature>
<dbReference type="InterPro" id="IPR020057">
    <property type="entry name" value="Ribosomal_bL25_b-dom"/>
</dbReference>
<keyword evidence="4 5" id="KW-0687">Ribonucleoprotein</keyword>
<keyword evidence="3 5" id="KW-0689">Ribosomal protein</keyword>
<dbReference type="HAMAP" id="MF_01334">
    <property type="entry name" value="Ribosomal_bL25_CTC"/>
    <property type="match status" value="1"/>
</dbReference>
<accession>A0A0G0KL54</accession>
<dbReference type="EMBL" id="LBTX01000010">
    <property type="protein sequence ID" value="KKQ49914.1"/>
    <property type="molecule type" value="Genomic_DNA"/>
</dbReference>
<dbReference type="NCBIfam" id="TIGR00731">
    <property type="entry name" value="bL25_bact_ctc"/>
    <property type="match status" value="1"/>
</dbReference>
<evidence type="ECO:0000256" key="1">
    <source>
        <dbReference type="ARBA" id="ARBA00022730"/>
    </source>
</evidence>
<name>A0A0G0KL54_9BACT</name>
<dbReference type="Proteomes" id="UP000034231">
    <property type="component" value="Unassembled WGS sequence"/>
</dbReference>
<dbReference type="GO" id="GO:0003735">
    <property type="term" value="F:structural constituent of ribosome"/>
    <property type="evidence" value="ECO:0007669"/>
    <property type="project" value="InterPro"/>
</dbReference>
<evidence type="ECO:0000256" key="6">
    <source>
        <dbReference type="SAM" id="MobiDB-lite"/>
    </source>
</evidence>
<organism evidence="9 10">
    <name type="scientific">Candidatus Shapirobacteria bacterium GW2011_GWE1_38_10</name>
    <dbReference type="NCBI Taxonomy" id="1618488"/>
    <lineage>
        <taxon>Bacteria</taxon>
        <taxon>Candidatus Shapironibacteriota</taxon>
    </lineage>
</organism>
<evidence type="ECO:0000256" key="4">
    <source>
        <dbReference type="ARBA" id="ARBA00023274"/>
    </source>
</evidence>
<feature type="domain" description="Large ribosomal subunit protein bL25 L25" evidence="7">
    <location>
        <begin position="9"/>
        <end position="92"/>
    </location>
</feature>
<keyword evidence="2 5" id="KW-0694">RNA-binding</keyword>
<dbReference type="CDD" id="cd00495">
    <property type="entry name" value="Ribosomal_L25_TL5_CTC"/>
    <property type="match status" value="1"/>
</dbReference>
<dbReference type="Gene3D" id="2.40.240.10">
    <property type="entry name" value="Ribosomal Protein L25, Chain P"/>
    <property type="match status" value="1"/>
</dbReference>
<comment type="function">
    <text evidence="5">This is one of the proteins that binds to the 5S RNA in the ribosome where it forms part of the central protuberance.</text>
</comment>
<feature type="region of interest" description="Disordered" evidence="6">
    <location>
        <begin position="192"/>
        <end position="229"/>
    </location>
</feature>
<evidence type="ECO:0000256" key="2">
    <source>
        <dbReference type="ARBA" id="ARBA00022884"/>
    </source>
</evidence>
<dbReference type="Pfam" id="PF01386">
    <property type="entry name" value="Ribosomal_L25p"/>
    <property type="match status" value="1"/>
</dbReference>
<dbReference type="GO" id="GO:0006412">
    <property type="term" value="P:translation"/>
    <property type="evidence" value="ECO:0007669"/>
    <property type="project" value="UniProtKB-UniRule"/>
</dbReference>